<feature type="compositionally biased region" description="Acidic residues" evidence="1">
    <location>
        <begin position="237"/>
        <end position="248"/>
    </location>
</feature>
<dbReference type="EMBL" id="JAENIJ010000117">
    <property type="protein sequence ID" value="MBK1884807.1"/>
    <property type="molecule type" value="Genomic_DNA"/>
</dbReference>
<evidence type="ECO:0000256" key="1">
    <source>
        <dbReference type="SAM" id="MobiDB-lite"/>
    </source>
</evidence>
<protein>
    <submittedName>
        <fullName evidence="2">Uncharacterized protein</fullName>
    </submittedName>
</protein>
<feature type="compositionally biased region" description="Acidic residues" evidence="1">
    <location>
        <begin position="187"/>
        <end position="223"/>
    </location>
</feature>
<sequence length="248" mass="28046">MTTLIQDAIVIPKAYFLFDRLRFVCAAVSTDEAREVLTHLNVTRDGCDRVYVATDGRRLHVTRVETGLFDDDLELLDDGLYQVAHKSPKVLVLVKSDREFQYPEWTEIFGEIPSNKHFHITQDTIGKVLLRADRLFRIDYLLEGSGYKVARKGEETVELEIGHDEHSGAMMMSHDFGKAYIMPMRDGEDEESDSPEDEEEDGTPPLDFESEPVTLDDDADLSDPDAGPATEPTCLDDRDDLSDADEEE</sequence>
<organism evidence="2 3">
    <name type="scientific">Luteolibacter pohnpeiensis</name>
    <dbReference type="NCBI Taxonomy" id="454153"/>
    <lineage>
        <taxon>Bacteria</taxon>
        <taxon>Pseudomonadati</taxon>
        <taxon>Verrucomicrobiota</taxon>
        <taxon>Verrucomicrobiia</taxon>
        <taxon>Verrucomicrobiales</taxon>
        <taxon>Verrucomicrobiaceae</taxon>
        <taxon>Luteolibacter</taxon>
    </lineage>
</organism>
<dbReference type="AlphaFoldDB" id="A0A934S9Z0"/>
<evidence type="ECO:0000313" key="2">
    <source>
        <dbReference type="EMBL" id="MBK1884807.1"/>
    </source>
</evidence>
<feature type="region of interest" description="Disordered" evidence="1">
    <location>
        <begin position="185"/>
        <end position="248"/>
    </location>
</feature>
<dbReference type="RefSeq" id="WP_200274335.1">
    <property type="nucleotide sequence ID" value="NZ_JAENIJ010000117.1"/>
</dbReference>
<name>A0A934S9Z0_9BACT</name>
<dbReference type="Proteomes" id="UP000603141">
    <property type="component" value="Unassembled WGS sequence"/>
</dbReference>
<comment type="caution">
    <text evidence="2">The sequence shown here is derived from an EMBL/GenBank/DDBJ whole genome shotgun (WGS) entry which is preliminary data.</text>
</comment>
<proteinExistence type="predicted"/>
<accession>A0A934S9Z0</accession>
<reference evidence="2" key="1">
    <citation type="submission" date="2021-01" db="EMBL/GenBank/DDBJ databases">
        <title>Modified the classification status of verrucomicrobia.</title>
        <authorList>
            <person name="Feng X."/>
        </authorList>
    </citation>
    <scope>NUCLEOTIDE SEQUENCE</scope>
    <source>
        <strain evidence="2">KCTC 22041</strain>
    </source>
</reference>
<evidence type="ECO:0000313" key="3">
    <source>
        <dbReference type="Proteomes" id="UP000603141"/>
    </source>
</evidence>
<gene>
    <name evidence="2" type="ORF">JIN85_20525</name>
</gene>
<keyword evidence="3" id="KW-1185">Reference proteome</keyword>